<reference evidence="1 2" key="1">
    <citation type="submission" date="2013-09" db="EMBL/GenBank/DDBJ databases">
        <title>Whole genome shotgun sequence of Vibrio proteolyticus NBRC 13287.</title>
        <authorList>
            <person name="Isaki S."/>
            <person name="Hosoyama A."/>
            <person name="Numata M."/>
            <person name="Hashimoto M."/>
            <person name="Hosoyama Y."/>
            <person name="Tsuchikane K."/>
            <person name="Noguchi M."/>
            <person name="Hirakata S."/>
            <person name="Ichikawa N."/>
            <person name="Ohji S."/>
            <person name="Yamazoe A."/>
            <person name="Fujita N."/>
        </authorList>
    </citation>
    <scope>NUCLEOTIDE SEQUENCE [LARGE SCALE GENOMIC DNA]</scope>
    <source>
        <strain evidence="1 2">NBRC 13287</strain>
    </source>
</reference>
<name>U2ZCS1_VIBPR</name>
<dbReference type="RefSeq" id="WP_021703508.1">
    <property type="nucleotide sequence ID" value="NZ_BATJ01000001.1"/>
</dbReference>
<dbReference type="Proteomes" id="UP000016570">
    <property type="component" value="Unassembled WGS sequence"/>
</dbReference>
<accession>U2ZCS1</accession>
<evidence type="ECO:0000313" key="2">
    <source>
        <dbReference type="Proteomes" id="UP000016570"/>
    </source>
</evidence>
<dbReference type="EMBL" id="BATJ01000001">
    <property type="protein sequence ID" value="GAD65516.1"/>
    <property type="molecule type" value="Genomic_DNA"/>
</dbReference>
<protein>
    <submittedName>
        <fullName evidence="1">Uncharacterized protein</fullName>
    </submittedName>
</protein>
<evidence type="ECO:0000313" key="1">
    <source>
        <dbReference type="EMBL" id="GAD65516.1"/>
    </source>
</evidence>
<proteinExistence type="predicted"/>
<sequence length="82" mass="9295">MANKDNYLSILMAQVECINEQLDGVKRERLSVTCTETDYRIEKILPKPRGRTATPGPAVLFQGQGHACHVFLNGYQSFFFTE</sequence>
<comment type="caution">
    <text evidence="1">The sequence shown here is derived from an EMBL/GenBank/DDBJ whole genome shotgun (WGS) entry which is preliminary data.</text>
</comment>
<dbReference type="AlphaFoldDB" id="U2ZCS1"/>
<gene>
    <name evidence="1" type="ORF">VPR01S_01_02890</name>
</gene>
<keyword evidence="2" id="KW-1185">Reference proteome</keyword>
<organism evidence="1 2">
    <name type="scientific">Vibrio proteolyticus NBRC 13287</name>
    <dbReference type="NCBI Taxonomy" id="1219065"/>
    <lineage>
        <taxon>Bacteria</taxon>
        <taxon>Pseudomonadati</taxon>
        <taxon>Pseudomonadota</taxon>
        <taxon>Gammaproteobacteria</taxon>
        <taxon>Vibrionales</taxon>
        <taxon>Vibrionaceae</taxon>
        <taxon>Vibrio</taxon>
    </lineage>
</organism>